<accession>H0HKP6</accession>
<sequence>MTQAARRWRYPDGITTFPSKGTTLPQQSLGGQKFTERPNQKRASRKNCVTT</sequence>
<proteinExistence type="predicted"/>
<reference evidence="2 3" key="1">
    <citation type="journal article" date="2012" name="J. Bacteriol.">
        <title>Draft Genome Sequence of Mesorhizobium alhagi CCNWXJ12-2T, a Novel Salt-Resistant Species Isolated from the Desert of Northwestern China.</title>
        <authorList>
            <person name="Zhou M."/>
            <person name="Chen W."/>
            <person name="Chen H."/>
            <person name="Wei G."/>
        </authorList>
    </citation>
    <scope>NUCLEOTIDE SEQUENCE [LARGE SCALE GENOMIC DNA]</scope>
    <source>
        <strain evidence="2 3">CCNWXJ12-2</strain>
    </source>
</reference>
<feature type="region of interest" description="Disordered" evidence="1">
    <location>
        <begin position="1"/>
        <end position="51"/>
    </location>
</feature>
<organism evidence="2 3">
    <name type="scientific">Mesorhizobium alhagi CCNWXJ12-2</name>
    <dbReference type="NCBI Taxonomy" id="1107882"/>
    <lineage>
        <taxon>Bacteria</taxon>
        <taxon>Pseudomonadati</taxon>
        <taxon>Pseudomonadota</taxon>
        <taxon>Alphaproteobacteria</taxon>
        <taxon>Hyphomicrobiales</taxon>
        <taxon>Phyllobacteriaceae</taxon>
        <taxon>Allomesorhizobium</taxon>
    </lineage>
</organism>
<name>H0HKP6_9HYPH</name>
<evidence type="ECO:0000256" key="1">
    <source>
        <dbReference type="SAM" id="MobiDB-lite"/>
    </source>
</evidence>
<dbReference type="AlphaFoldDB" id="H0HKP6"/>
<dbReference type="EMBL" id="AHAM01000027">
    <property type="protein sequence ID" value="EHK58744.1"/>
    <property type="molecule type" value="Genomic_DNA"/>
</dbReference>
<protein>
    <submittedName>
        <fullName evidence="2">Uncharacterized protein</fullName>
    </submittedName>
</protein>
<gene>
    <name evidence="2" type="ORF">MAXJ12_03518</name>
</gene>
<dbReference type="Proteomes" id="UP000003250">
    <property type="component" value="Unassembled WGS sequence"/>
</dbReference>
<keyword evidence="3" id="KW-1185">Reference proteome</keyword>
<feature type="compositionally biased region" description="Polar residues" evidence="1">
    <location>
        <begin position="16"/>
        <end position="30"/>
    </location>
</feature>
<evidence type="ECO:0000313" key="3">
    <source>
        <dbReference type="Proteomes" id="UP000003250"/>
    </source>
</evidence>
<evidence type="ECO:0000313" key="2">
    <source>
        <dbReference type="EMBL" id="EHK58744.1"/>
    </source>
</evidence>